<dbReference type="Pfam" id="PF00085">
    <property type="entry name" value="Thioredoxin"/>
    <property type="match status" value="1"/>
</dbReference>
<accession>A0A6J5F4N3</accession>
<dbReference type="InterPro" id="IPR013766">
    <property type="entry name" value="Thioredoxin_domain"/>
</dbReference>
<evidence type="ECO:0000256" key="1">
    <source>
        <dbReference type="ARBA" id="ARBA00022448"/>
    </source>
</evidence>
<evidence type="ECO:0000256" key="3">
    <source>
        <dbReference type="ARBA" id="ARBA00023157"/>
    </source>
</evidence>
<evidence type="ECO:0000259" key="6">
    <source>
        <dbReference type="PROSITE" id="PS51352"/>
    </source>
</evidence>
<keyword evidence="3" id="KW-1015">Disulfide bond</keyword>
<evidence type="ECO:0000256" key="4">
    <source>
        <dbReference type="ARBA" id="ARBA00023284"/>
    </source>
</evidence>
<feature type="domain" description="Thioredoxin" evidence="6">
    <location>
        <begin position="1"/>
        <end position="109"/>
    </location>
</feature>
<keyword evidence="8" id="KW-1185">Reference proteome</keyword>
<keyword evidence="1" id="KW-0813">Transport</keyword>
<dbReference type="SUPFAM" id="SSF52833">
    <property type="entry name" value="Thioredoxin-like"/>
    <property type="match status" value="1"/>
</dbReference>
<dbReference type="Proteomes" id="UP000494363">
    <property type="component" value="Unassembled WGS sequence"/>
</dbReference>
<evidence type="ECO:0000256" key="2">
    <source>
        <dbReference type="ARBA" id="ARBA00022982"/>
    </source>
</evidence>
<dbReference type="PANTHER" id="PTHR45663">
    <property type="entry name" value="GEO12009P1"/>
    <property type="match status" value="1"/>
</dbReference>
<dbReference type="AlphaFoldDB" id="A0A6J5F4N3"/>
<gene>
    <name evidence="7" type="ORF">LMG29542_07172</name>
</gene>
<evidence type="ECO:0000256" key="5">
    <source>
        <dbReference type="SAM" id="MobiDB-lite"/>
    </source>
</evidence>
<sequence>MAIVETTQAKLEADVKDVKPVLLLFTAPWCGPCRTLYPHLERFACEFDGRIKVMKINADRAIEARERFRIRGIPQMVFFVNGNEYARLNEVTVTRMSLTANQWLDDLGLNVRTNYSTAQRVTESDRIWLSFAGDPAVKEVCIARLRTKTEKEVSPPSDCLAGGPDQFEIVIGAPTALGSLLDAVPRTRLMEIVEAMPVGADLRQVTPDVLYEFVYASEWAVMPGLTGPGAELATEIMMLHKREREGLTIPADAWDAIRRSAVHLRQAETQSIPKADMLEALAWPQYDWPVNDVLHGMRILCGVRSFPELTEALGEEIRRAHIEDSERLDSELGEPPSGGGEAREIWSERYRERQATLERQRRAANPKLWSLYDRYVEHFNATTVRLGSEVACLLLKRLGENSLADNVGGRNSVRG</sequence>
<feature type="region of interest" description="Disordered" evidence="5">
    <location>
        <begin position="324"/>
        <end position="345"/>
    </location>
</feature>
<dbReference type="PANTHER" id="PTHR45663:SF11">
    <property type="entry name" value="GEO12009P1"/>
    <property type="match status" value="1"/>
</dbReference>
<dbReference type="PROSITE" id="PS51352">
    <property type="entry name" value="THIOREDOXIN_2"/>
    <property type="match status" value="1"/>
</dbReference>
<dbReference type="InterPro" id="IPR036249">
    <property type="entry name" value="Thioredoxin-like_sf"/>
</dbReference>
<name>A0A6J5F4N3_9BURK</name>
<evidence type="ECO:0000313" key="8">
    <source>
        <dbReference type="Proteomes" id="UP000494363"/>
    </source>
</evidence>
<dbReference type="InterPro" id="IPR017937">
    <property type="entry name" value="Thioredoxin_CS"/>
</dbReference>
<organism evidence="7 8">
    <name type="scientific">Paraburkholderia humisilvae</name>
    <dbReference type="NCBI Taxonomy" id="627669"/>
    <lineage>
        <taxon>Bacteria</taxon>
        <taxon>Pseudomonadati</taxon>
        <taxon>Pseudomonadota</taxon>
        <taxon>Betaproteobacteria</taxon>
        <taxon>Burkholderiales</taxon>
        <taxon>Burkholderiaceae</taxon>
        <taxon>Paraburkholderia</taxon>
    </lineage>
</organism>
<evidence type="ECO:0000313" key="7">
    <source>
        <dbReference type="EMBL" id="CAB3773283.1"/>
    </source>
</evidence>
<dbReference type="EMBL" id="CADIKH010000072">
    <property type="protein sequence ID" value="CAB3773283.1"/>
    <property type="molecule type" value="Genomic_DNA"/>
</dbReference>
<reference evidence="7 8" key="1">
    <citation type="submission" date="2020-04" db="EMBL/GenBank/DDBJ databases">
        <authorList>
            <person name="De Canck E."/>
        </authorList>
    </citation>
    <scope>NUCLEOTIDE SEQUENCE [LARGE SCALE GENOMIC DNA]</scope>
    <source>
        <strain evidence="7 8">LMG 29542</strain>
    </source>
</reference>
<dbReference type="Gene3D" id="3.40.30.10">
    <property type="entry name" value="Glutaredoxin"/>
    <property type="match status" value="1"/>
</dbReference>
<dbReference type="GO" id="GO:0005737">
    <property type="term" value="C:cytoplasm"/>
    <property type="evidence" value="ECO:0007669"/>
    <property type="project" value="TreeGrafter"/>
</dbReference>
<proteinExistence type="predicted"/>
<dbReference type="PROSITE" id="PS00194">
    <property type="entry name" value="THIOREDOXIN_1"/>
    <property type="match status" value="1"/>
</dbReference>
<keyword evidence="4" id="KW-0676">Redox-active center</keyword>
<keyword evidence="2" id="KW-0249">Electron transport</keyword>
<protein>
    <recommendedName>
        <fullName evidence="6">Thioredoxin domain-containing protein</fullName>
    </recommendedName>
</protein>
<dbReference type="CDD" id="cd02947">
    <property type="entry name" value="TRX_family"/>
    <property type="match status" value="1"/>
</dbReference>
<dbReference type="GO" id="GO:0015035">
    <property type="term" value="F:protein-disulfide reductase activity"/>
    <property type="evidence" value="ECO:0007669"/>
    <property type="project" value="TreeGrafter"/>
</dbReference>